<protein>
    <submittedName>
        <fullName evidence="2">Uncharacterized protein</fullName>
    </submittedName>
</protein>
<feature type="region of interest" description="Disordered" evidence="1">
    <location>
        <begin position="636"/>
        <end position="658"/>
    </location>
</feature>
<sequence>MDWTGGTRRRYAQTGKNNRILAKQKAHFAKARANGKTRSPGSVPDFIREAGGHQLPSASGGSRHLAHIDDRDRSRSSTSAAHGRTHHRGRDAAQRTAPVGRNVTHHAITPDVNGANVPSASTGVTDQEYRLRLNRQRLLARTDWLGLSAARPLKIKFPTNRDKERIGKRRKVERPCRNDGRRRYQRRVTPPFQHRERLLEPMMSGAIVNDDIKIRIGTDAFASQTQQSRKSVTSRNTSMRPPSTEFGPLSEESMLLGEEDAVVFAEFEPLMADHYADATGYDTDETESCPSNVKEAPSDRPLSAMPDLQQWQTMEDRQNYAQNRLLPCVPVASVRQFVDETSKRGNGYAHMVNEPDRHIRGQTAQPSESGHVLDTPLLQPTTRSDRAADILCSQPILVADEDDYEAGIRQRTYSTNSASFKQACAQVSQPPGRLLTQPARRPRSVAMPTHDPGHELVLPQMLLRPGLLQHSILDMSGNRNVAVSIAENPVQHIPELSAQIPEPDTAEVLDNDDEKWARFVLRSRSSVDGSSPFNHKIKGSATQPFESAKAPSTILTSDQPHSDLVTTGHSTAAVHASADSASPSPFSRTQNTSLVGHAATALPVADDIEDDYSPKVKKSRAKSNIYAPARVLNPARFGRRKRIQPAPLPNPDRFLPPSTSVRAVAHKRSVYDLSSNSD</sequence>
<name>A0A9Q9AL78_9PEZI</name>
<dbReference type="OrthoDB" id="5426563at2759"/>
<feature type="compositionally biased region" description="Polar residues" evidence="1">
    <location>
        <begin position="553"/>
        <end position="565"/>
    </location>
</feature>
<feature type="region of interest" description="Disordered" evidence="1">
    <location>
        <begin position="526"/>
        <end position="565"/>
    </location>
</feature>
<feature type="compositionally biased region" description="Polar residues" evidence="1">
    <location>
        <begin position="221"/>
        <end position="241"/>
    </location>
</feature>
<feature type="compositionally biased region" description="Basic and acidic residues" evidence="1">
    <location>
        <begin position="66"/>
        <end position="75"/>
    </location>
</feature>
<proteinExistence type="predicted"/>
<accession>A0A9Q9AL78</accession>
<feature type="region of interest" description="Disordered" evidence="1">
    <location>
        <begin position="281"/>
        <end position="303"/>
    </location>
</feature>
<feature type="region of interest" description="Disordered" evidence="1">
    <location>
        <begin position="220"/>
        <end position="250"/>
    </location>
</feature>
<evidence type="ECO:0000313" key="3">
    <source>
        <dbReference type="Proteomes" id="UP001056384"/>
    </source>
</evidence>
<evidence type="ECO:0000256" key="1">
    <source>
        <dbReference type="SAM" id="MobiDB-lite"/>
    </source>
</evidence>
<dbReference type="EMBL" id="CP099418">
    <property type="protein sequence ID" value="USW46856.1"/>
    <property type="molecule type" value="Genomic_DNA"/>
</dbReference>
<keyword evidence="3" id="KW-1185">Reference proteome</keyword>
<evidence type="ECO:0000313" key="2">
    <source>
        <dbReference type="EMBL" id="USW46856.1"/>
    </source>
</evidence>
<organism evidence="2 3">
    <name type="scientific">Septoria linicola</name>
    <dbReference type="NCBI Taxonomy" id="215465"/>
    <lineage>
        <taxon>Eukaryota</taxon>
        <taxon>Fungi</taxon>
        <taxon>Dikarya</taxon>
        <taxon>Ascomycota</taxon>
        <taxon>Pezizomycotina</taxon>
        <taxon>Dothideomycetes</taxon>
        <taxon>Dothideomycetidae</taxon>
        <taxon>Mycosphaerellales</taxon>
        <taxon>Mycosphaerellaceae</taxon>
        <taxon>Septoria</taxon>
    </lineage>
</organism>
<gene>
    <name evidence="2" type="ORF">Slin15195_G001750</name>
</gene>
<reference evidence="2" key="1">
    <citation type="submission" date="2022-06" db="EMBL/GenBank/DDBJ databases">
        <title>Complete genome sequences of two strains of the flax pathogen Septoria linicola.</title>
        <authorList>
            <person name="Lapalu N."/>
            <person name="Simon A."/>
            <person name="Demenou B."/>
            <person name="Paumier D."/>
            <person name="Guillot M.-P."/>
            <person name="Gout L."/>
            <person name="Valade R."/>
        </authorList>
    </citation>
    <scope>NUCLEOTIDE SEQUENCE</scope>
    <source>
        <strain evidence="2">SE15195</strain>
    </source>
</reference>
<feature type="region of interest" description="Disordered" evidence="1">
    <location>
        <begin position="28"/>
        <end position="98"/>
    </location>
</feature>
<dbReference type="AlphaFoldDB" id="A0A9Q9AL78"/>
<dbReference type="Proteomes" id="UP001056384">
    <property type="component" value="Chromosome 1"/>
</dbReference>